<dbReference type="InterPro" id="IPR052159">
    <property type="entry name" value="Competence_DNA_uptake"/>
</dbReference>
<feature type="domain" description="ComEC/Rec2-related protein" evidence="8">
    <location>
        <begin position="502"/>
        <end position="775"/>
    </location>
</feature>
<dbReference type="NCBIfam" id="TIGR00360">
    <property type="entry name" value="ComEC_N-term"/>
    <property type="match status" value="1"/>
</dbReference>
<dbReference type="Proteomes" id="UP000006659">
    <property type="component" value="Chromosome"/>
</dbReference>
<gene>
    <name evidence="10" type="ordered locus">CVAR_0933</name>
</gene>
<keyword evidence="4 7" id="KW-1133">Transmembrane helix</keyword>
<dbReference type="AlphaFoldDB" id="G0HCC4"/>
<dbReference type="InterPro" id="IPR004477">
    <property type="entry name" value="ComEC_N"/>
</dbReference>
<evidence type="ECO:0000256" key="2">
    <source>
        <dbReference type="ARBA" id="ARBA00022475"/>
    </source>
</evidence>
<feature type="transmembrane region" description="Helical" evidence="7">
    <location>
        <begin position="664"/>
        <end position="683"/>
    </location>
</feature>
<evidence type="ECO:0000256" key="3">
    <source>
        <dbReference type="ARBA" id="ARBA00022692"/>
    </source>
</evidence>
<evidence type="ECO:0000259" key="9">
    <source>
        <dbReference type="Pfam" id="PF10531"/>
    </source>
</evidence>
<dbReference type="InterPro" id="IPR019554">
    <property type="entry name" value="Soluble_ligand-bd"/>
</dbReference>
<feature type="domain" description="Soluble ligand binding" evidence="9">
    <location>
        <begin position="65"/>
        <end position="116"/>
    </location>
</feature>
<dbReference type="EMBL" id="CP002917">
    <property type="protein sequence ID" value="AEK36286.1"/>
    <property type="molecule type" value="Genomic_DNA"/>
</dbReference>
<dbReference type="STRING" id="858619.CVAR_0933"/>
<name>G0HCC4_CORVD</name>
<dbReference type="Pfam" id="PF03772">
    <property type="entry name" value="Competence"/>
    <property type="match status" value="1"/>
</dbReference>
<dbReference type="PANTHER" id="PTHR30619:SF7">
    <property type="entry name" value="BETA-LACTAMASE DOMAIN PROTEIN"/>
    <property type="match status" value="1"/>
</dbReference>
<feature type="transmembrane region" description="Helical" evidence="7">
    <location>
        <begin position="695"/>
        <end position="717"/>
    </location>
</feature>
<feature type="compositionally biased region" description="Gly residues" evidence="6">
    <location>
        <begin position="138"/>
        <end position="157"/>
    </location>
</feature>
<keyword evidence="3 7" id="KW-0812">Transmembrane</keyword>
<dbReference type="PANTHER" id="PTHR30619">
    <property type="entry name" value="DNA INTERNALIZATION/COMPETENCE PROTEIN COMEC/REC2"/>
    <property type="match status" value="1"/>
</dbReference>
<feature type="compositionally biased region" description="Low complexity" evidence="6">
    <location>
        <begin position="185"/>
        <end position="204"/>
    </location>
</feature>
<dbReference type="KEGG" id="cva:CVAR_0933"/>
<protein>
    <submittedName>
        <fullName evidence="10">Putative membrane protein</fullName>
    </submittedName>
</protein>
<dbReference type="Pfam" id="PF10531">
    <property type="entry name" value="SLBB"/>
    <property type="match status" value="1"/>
</dbReference>
<evidence type="ECO:0000259" key="8">
    <source>
        <dbReference type="Pfam" id="PF03772"/>
    </source>
</evidence>
<dbReference type="eggNOG" id="COG0658">
    <property type="taxonomic scope" value="Bacteria"/>
</dbReference>
<dbReference type="GO" id="GO:0005886">
    <property type="term" value="C:plasma membrane"/>
    <property type="evidence" value="ECO:0007669"/>
    <property type="project" value="UniProtKB-SubCell"/>
</dbReference>
<sequence length="930" mass="94887">MLIGLLRGGGGDGGTVAVAGLSPTGAGQLTETPIAAESPSAGRPERDNNGDAGDTGNTGDTETVVIAVQGLVDRPGLHIVDAGTRLGEVLDLAGGVRPEAGLEGINLAEKVVDGLQLVVDAEGSRVTYPGQAVQAGGASTGGTTGGGDPGSDGGTGGEKVDINTADLAGLTTLSGWGRRPRRRSSTGARPTVRSPRPSSSWRSRGSARRSSRRCGTPSVSDLPESSKRGEQPGQPERSDRLYPDPDLTPAPGTGRAWSVPDRDPHSPAVLRSRRGPDLRLVPVALAVWLSVILTVVTRTPWPPLFTGMPVLVGGLVVGVRRWGRRGHHRPGFTGTHAAALRTGVLAGLCAAVWSARAALLVHRADRHPWLAGTSRRFSGVLELAGAPKRLTGGSLQAPVDVPDLGTVPLFISPDEIPADTPAGAGPLDAILDLQPGAELSVTATVRASDRPGIAPVTLSAVTTPEPADGPDGISAVTAHLRDGLRDAASHLPDGASDLVPGMVVGDVGGQAPATRTEFLATGLSHLTAVSGANLAIVSGGVLVLAGALGAGKRVQVILAAVCLVAFVVLVGPEPSVLRAAVMGFVGLVAVVSARRTHGFAACSAAVLLLLLIDPGLAVEYAFILSVVATVGIVAVAPLVSRRLLQYQADRRTDHHTPVGWQRNLCQLIGVSLAADVVTAPVIAHMTGVLSPTAVVANLLVGPAVPVVTVVGMVGALLAGVWVPVGVAVLWICAPCAMWITQVAHTLARVPVLSTTAGWWAVVAVATVGTALVTVVVSARCRTTAAGVLGMALVVGALAWRSGTLTAGPYPTPAATPRFGAGIDRTWAENLDEVTDWRIGVRWADDGPELLSPGDHGADTVQVITLPDDGSVLRHEQAASGTQRPDLYVVTACGRSRGMPSMTPRGVPVAYPCRDGTVLLADDGLHASGQG</sequence>
<accession>G0HCC4</accession>
<proteinExistence type="predicted"/>
<feature type="transmembrane region" description="Helical" evidence="7">
    <location>
        <begin position="783"/>
        <end position="802"/>
    </location>
</feature>
<feature type="transmembrane region" description="Helical" evidence="7">
    <location>
        <begin position="622"/>
        <end position="644"/>
    </location>
</feature>
<evidence type="ECO:0000256" key="1">
    <source>
        <dbReference type="ARBA" id="ARBA00004651"/>
    </source>
</evidence>
<feature type="region of interest" description="Disordered" evidence="6">
    <location>
        <begin position="17"/>
        <end position="60"/>
    </location>
</feature>
<feature type="transmembrane region" description="Helical" evidence="7">
    <location>
        <begin position="576"/>
        <end position="593"/>
    </location>
</feature>
<evidence type="ECO:0000256" key="4">
    <source>
        <dbReference type="ARBA" id="ARBA00022989"/>
    </source>
</evidence>
<feature type="compositionally biased region" description="Basic and acidic residues" evidence="6">
    <location>
        <begin position="224"/>
        <end position="243"/>
    </location>
</feature>
<feature type="transmembrane region" description="Helical" evidence="7">
    <location>
        <begin position="724"/>
        <end position="744"/>
    </location>
</feature>
<organism evidence="10 11">
    <name type="scientific">Corynebacterium variabile (strain DSM 44702 / CIP 107183 / JCM 12073 / NCIMB 30131)</name>
    <name type="common">Corynebacterium mooreparkense</name>
    <dbReference type="NCBI Taxonomy" id="858619"/>
    <lineage>
        <taxon>Bacteria</taxon>
        <taxon>Bacillati</taxon>
        <taxon>Actinomycetota</taxon>
        <taxon>Actinomycetes</taxon>
        <taxon>Mycobacteriales</taxon>
        <taxon>Corynebacteriaceae</taxon>
        <taxon>Corynebacterium</taxon>
    </lineage>
</organism>
<comment type="subcellular location">
    <subcellularLocation>
        <location evidence="1">Cell membrane</location>
        <topology evidence="1">Multi-pass membrane protein</topology>
    </subcellularLocation>
</comment>
<evidence type="ECO:0000313" key="10">
    <source>
        <dbReference type="EMBL" id="AEK36286.1"/>
    </source>
</evidence>
<dbReference type="eggNOG" id="COG1555">
    <property type="taxonomic scope" value="Bacteria"/>
</dbReference>
<keyword evidence="5 7" id="KW-0472">Membrane</keyword>
<evidence type="ECO:0000256" key="5">
    <source>
        <dbReference type="ARBA" id="ARBA00023136"/>
    </source>
</evidence>
<feature type="region of interest" description="Disordered" evidence="6">
    <location>
        <begin position="130"/>
        <end position="271"/>
    </location>
</feature>
<feature type="transmembrane region" description="Helical" evidence="7">
    <location>
        <begin position="756"/>
        <end position="776"/>
    </location>
</feature>
<dbReference type="HOGENOM" id="CLU_010363_8_1_11"/>
<evidence type="ECO:0000256" key="7">
    <source>
        <dbReference type="SAM" id="Phobius"/>
    </source>
</evidence>
<feature type="transmembrane region" description="Helical" evidence="7">
    <location>
        <begin position="554"/>
        <end position="570"/>
    </location>
</feature>
<keyword evidence="2" id="KW-1003">Cell membrane</keyword>
<feature type="compositionally biased region" description="Low complexity" evidence="6">
    <location>
        <begin position="50"/>
        <end position="60"/>
    </location>
</feature>
<reference evidence="10 11" key="1">
    <citation type="journal article" date="2011" name="BMC Genomics">
        <title>Complete genome sequence of Corynebacterium variabile DSM 44702 isolated from the surface of smear-ripened cheeses and insights into cheese ripening and flavor generation.</title>
        <authorList>
            <person name="Schroeder J."/>
            <person name="Maus I."/>
            <person name="Trost E."/>
            <person name="Tauch A."/>
        </authorList>
    </citation>
    <scope>NUCLEOTIDE SEQUENCE [LARGE SCALE GENOMIC DNA]</scope>
    <source>
        <strain evidence="11">DSM 44702 / JCM 12073 / NCIMB 30131</strain>
    </source>
</reference>
<evidence type="ECO:0000313" key="11">
    <source>
        <dbReference type="Proteomes" id="UP000006659"/>
    </source>
</evidence>
<evidence type="ECO:0000256" key="6">
    <source>
        <dbReference type="SAM" id="MobiDB-lite"/>
    </source>
</evidence>
<feature type="transmembrane region" description="Helical" evidence="7">
    <location>
        <begin position="598"/>
        <end position="616"/>
    </location>
</feature>